<evidence type="ECO:0000256" key="2">
    <source>
        <dbReference type="SAM" id="SignalP"/>
    </source>
</evidence>
<keyword evidence="4" id="KW-1185">Reference proteome</keyword>
<evidence type="ECO:0000313" key="4">
    <source>
        <dbReference type="Proteomes" id="UP000008983"/>
    </source>
</evidence>
<sequence>MYKYFLITLVRSLFINELIAIKCNIGTETNIAGDDDNRGDIANCVNCRANYYYNGDNFIPGVSQCEKCPISKKVGARPNAGGNARLVLQCDINCPTGTQTEQGNTTYVAQREEYNFCKVNHYYQTKGLFFQPGVDSCNKCSVQKTSDSEATLGRNASLAKQCDVSCPTGTSTKTGSTSYVSYKYECVNCKANFYYNSFGFQPGESSCEPCQNKKKIGAKETEGLNAKIDIQCDAECPTGTVVYDGDATYKSDKSDCVKCAPYYYTTKQKDWVAGIDACIPCPKIENKGSKANYPQFATQSTQCNGAFSQFFTFSLLFIYLYILL</sequence>
<dbReference type="RefSeq" id="XP_004025145.1">
    <property type="nucleotide sequence ID" value="XM_004025096.1"/>
</dbReference>
<gene>
    <name evidence="3" type="ORF">IMG5_190890</name>
</gene>
<evidence type="ECO:0000256" key="1">
    <source>
        <dbReference type="SAM" id="Phobius"/>
    </source>
</evidence>
<organism evidence="3 4">
    <name type="scientific">Ichthyophthirius multifiliis</name>
    <name type="common">White spot disease agent</name>
    <name type="synonym">Ich</name>
    <dbReference type="NCBI Taxonomy" id="5932"/>
    <lineage>
        <taxon>Eukaryota</taxon>
        <taxon>Sar</taxon>
        <taxon>Alveolata</taxon>
        <taxon>Ciliophora</taxon>
        <taxon>Intramacronucleata</taxon>
        <taxon>Oligohymenophorea</taxon>
        <taxon>Hymenostomatida</taxon>
        <taxon>Ophryoglenina</taxon>
        <taxon>Ichthyophthirius</taxon>
    </lineage>
</organism>
<accession>G0R4B3</accession>
<keyword evidence="1" id="KW-1133">Transmembrane helix</keyword>
<keyword evidence="2" id="KW-0732">Signal</keyword>
<dbReference type="EMBL" id="GL984331">
    <property type="protein sequence ID" value="EGR27693.1"/>
    <property type="molecule type" value="Genomic_DNA"/>
</dbReference>
<feature type="transmembrane region" description="Helical" evidence="1">
    <location>
        <begin position="306"/>
        <end position="323"/>
    </location>
</feature>
<dbReference type="GeneID" id="14903766"/>
<proteinExistence type="predicted"/>
<name>G0R4B3_ICHMU</name>
<dbReference type="AlphaFoldDB" id="G0R4B3"/>
<feature type="signal peptide" evidence="2">
    <location>
        <begin position="1"/>
        <end position="20"/>
    </location>
</feature>
<keyword evidence="1" id="KW-0812">Transmembrane</keyword>
<reference evidence="3 4" key="1">
    <citation type="submission" date="2011-07" db="EMBL/GenBank/DDBJ databases">
        <authorList>
            <person name="Coyne R."/>
            <person name="Brami D."/>
            <person name="Johnson J."/>
            <person name="Hostetler J."/>
            <person name="Hannick L."/>
            <person name="Clark T."/>
            <person name="Cassidy-Hanley D."/>
            <person name="Inman J."/>
        </authorList>
    </citation>
    <scope>NUCLEOTIDE SEQUENCE [LARGE SCALE GENOMIC DNA]</scope>
    <source>
        <strain evidence="3 4">G5</strain>
    </source>
</reference>
<evidence type="ECO:0000313" key="3">
    <source>
        <dbReference type="EMBL" id="EGR27693.1"/>
    </source>
</evidence>
<protein>
    <submittedName>
        <fullName evidence="3">Immobilization antigen isoform, putative</fullName>
    </submittedName>
</protein>
<dbReference type="Proteomes" id="UP000008983">
    <property type="component" value="Unassembled WGS sequence"/>
</dbReference>
<dbReference type="Gene3D" id="2.10.50.10">
    <property type="entry name" value="Tumor Necrosis Factor Receptor, subunit A, domain 2"/>
    <property type="match status" value="1"/>
</dbReference>
<feature type="chain" id="PRO_5003408076" evidence="2">
    <location>
        <begin position="21"/>
        <end position="324"/>
    </location>
</feature>
<keyword evidence="1" id="KW-0472">Membrane</keyword>
<dbReference type="OMA" id="YMTAPAQ"/>
<dbReference type="InParanoid" id="G0R4B3"/>